<evidence type="ECO:0000256" key="1">
    <source>
        <dbReference type="SAM" id="MobiDB-lite"/>
    </source>
</evidence>
<dbReference type="EMBL" id="JBFOLK010000009">
    <property type="protein sequence ID" value="KAL2484813.1"/>
    <property type="molecule type" value="Genomic_DNA"/>
</dbReference>
<evidence type="ECO:0000313" key="3">
    <source>
        <dbReference type="Proteomes" id="UP001604336"/>
    </source>
</evidence>
<feature type="region of interest" description="Disordered" evidence="1">
    <location>
        <begin position="91"/>
        <end position="114"/>
    </location>
</feature>
<proteinExistence type="predicted"/>
<keyword evidence="3" id="KW-1185">Reference proteome</keyword>
<evidence type="ECO:0000313" key="2">
    <source>
        <dbReference type="EMBL" id="KAL2484813.1"/>
    </source>
</evidence>
<feature type="compositionally biased region" description="Polar residues" evidence="1">
    <location>
        <begin position="95"/>
        <end position="114"/>
    </location>
</feature>
<comment type="caution">
    <text evidence="2">The sequence shown here is derived from an EMBL/GenBank/DDBJ whole genome shotgun (WGS) entry which is preliminary data.</text>
</comment>
<reference evidence="3" key="1">
    <citation type="submission" date="2024-07" db="EMBL/GenBank/DDBJ databases">
        <title>Two chromosome-level genome assemblies of Korean endemic species Abeliophyllum distichum and Forsythia ovata (Oleaceae).</title>
        <authorList>
            <person name="Jang H."/>
        </authorList>
    </citation>
    <scope>NUCLEOTIDE SEQUENCE [LARGE SCALE GENOMIC DNA]</scope>
</reference>
<protein>
    <submittedName>
        <fullName evidence="2">Uncharacterized protein</fullName>
    </submittedName>
</protein>
<gene>
    <name evidence="2" type="ORF">Adt_29569</name>
</gene>
<dbReference type="Proteomes" id="UP001604336">
    <property type="component" value="Unassembled WGS sequence"/>
</dbReference>
<accession>A0ABD1R8V3</accession>
<sequence length="114" mass="12606">MELAVAIDEQDGGDNSIVAAMSSPVTTESDFGEREGSRQKWFTAIGRQENWEVQTVMRSGVSWSRTRSRRLSRQYFGWQAQQTEVVNLDGGTAAVGTQQDRQQADSTVGSTEES</sequence>
<dbReference type="AlphaFoldDB" id="A0ABD1R8V3"/>
<name>A0ABD1R8V3_9LAMI</name>
<organism evidence="2 3">
    <name type="scientific">Abeliophyllum distichum</name>
    <dbReference type="NCBI Taxonomy" id="126358"/>
    <lineage>
        <taxon>Eukaryota</taxon>
        <taxon>Viridiplantae</taxon>
        <taxon>Streptophyta</taxon>
        <taxon>Embryophyta</taxon>
        <taxon>Tracheophyta</taxon>
        <taxon>Spermatophyta</taxon>
        <taxon>Magnoliopsida</taxon>
        <taxon>eudicotyledons</taxon>
        <taxon>Gunneridae</taxon>
        <taxon>Pentapetalae</taxon>
        <taxon>asterids</taxon>
        <taxon>lamiids</taxon>
        <taxon>Lamiales</taxon>
        <taxon>Oleaceae</taxon>
        <taxon>Forsythieae</taxon>
        <taxon>Abeliophyllum</taxon>
    </lineage>
</organism>